<organism evidence="1 2">
    <name type="scientific">Vaccinium darrowii</name>
    <dbReference type="NCBI Taxonomy" id="229202"/>
    <lineage>
        <taxon>Eukaryota</taxon>
        <taxon>Viridiplantae</taxon>
        <taxon>Streptophyta</taxon>
        <taxon>Embryophyta</taxon>
        <taxon>Tracheophyta</taxon>
        <taxon>Spermatophyta</taxon>
        <taxon>Magnoliopsida</taxon>
        <taxon>eudicotyledons</taxon>
        <taxon>Gunneridae</taxon>
        <taxon>Pentapetalae</taxon>
        <taxon>asterids</taxon>
        <taxon>Ericales</taxon>
        <taxon>Ericaceae</taxon>
        <taxon>Vaccinioideae</taxon>
        <taxon>Vaccinieae</taxon>
        <taxon>Vaccinium</taxon>
    </lineage>
</organism>
<evidence type="ECO:0000313" key="2">
    <source>
        <dbReference type="Proteomes" id="UP000828048"/>
    </source>
</evidence>
<evidence type="ECO:0000313" key="1">
    <source>
        <dbReference type="EMBL" id="KAH7834796.1"/>
    </source>
</evidence>
<dbReference type="Proteomes" id="UP000828048">
    <property type="component" value="Chromosome 2"/>
</dbReference>
<sequence length="162" mass="18546">MNHNKEVREALEHNVAVIGALRVASAALNQVKDMGIYDEKLKHRRGIGGHAIIFQGKEYSKIQNSWRDDWGVQGIGNISQDLFEMWAVPGIPFLSTRRGRDPNCIKARDYVSGTMNNDDGERERRRDEEEEERKNMKGRRRFRCGFRGGVARGGSELSISQW</sequence>
<proteinExistence type="predicted"/>
<gene>
    <name evidence="1" type="ORF">Vadar_019817</name>
</gene>
<dbReference type="EMBL" id="CM037152">
    <property type="protein sequence ID" value="KAH7834796.1"/>
    <property type="molecule type" value="Genomic_DNA"/>
</dbReference>
<keyword evidence="2" id="KW-1185">Reference proteome</keyword>
<accession>A0ACB7X213</accession>
<reference evidence="1 2" key="1">
    <citation type="journal article" date="2021" name="Hortic Res">
        <title>High-quality reference genome and annotation aids understanding of berry development for evergreen blueberry (Vaccinium darrowii).</title>
        <authorList>
            <person name="Yu J."/>
            <person name="Hulse-Kemp A.M."/>
            <person name="Babiker E."/>
            <person name="Staton M."/>
        </authorList>
    </citation>
    <scope>NUCLEOTIDE SEQUENCE [LARGE SCALE GENOMIC DNA]</scope>
    <source>
        <strain evidence="2">cv. NJ 8807/NJ 8810</strain>
        <tissue evidence="1">Young leaf</tissue>
    </source>
</reference>
<name>A0ACB7X213_9ERIC</name>
<protein>
    <submittedName>
        <fullName evidence="1">Uncharacterized protein</fullName>
    </submittedName>
</protein>
<comment type="caution">
    <text evidence="1">The sequence shown here is derived from an EMBL/GenBank/DDBJ whole genome shotgun (WGS) entry which is preliminary data.</text>
</comment>